<feature type="region of interest" description="Disordered" evidence="8">
    <location>
        <begin position="80"/>
        <end position="108"/>
    </location>
</feature>
<comment type="function">
    <text evidence="5">May act as an export chaperone for the filament capping protein FliD.</text>
</comment>
<comment type="subcellular location">
    <subcellularLocation>
        <location evidence="1">Cytoplasm</location>
        <location evidence="1">Cytosol</location>
    </subcellularLocation>
</comment>
<dbReference type="Proteomes" id="UP000031938">
    <property type="component" value="Unassembled WGS sequence"/>
</dbReference>
<feature type="compositionally biased region" description="Basic and acidic residues" evidence="8">
    <location>
        <begin position="93"/>
        <end position="108"/>
    </location>
</feature>
<evidence type="ECO:0000256" key="8">
    <source>
        <dbReference type="SAM" id="MobiDB-lite"/>
    </source>
</evidence>
<evidence type="ECO:0000256" key="4">
    <source>
        <dbReference type="ARBA" id="ARBA00023186"/>
    </source>
</evidence>
<dbReference type="PATRIC" id="fig|889306.3.peg.1424"/>
<evidence type="ECO:0000256" key="2">
    <source>
        <dbReference type="ARBA" id="ARBA00022490"/>
    </source>
</evidence>
<evidence type="ECO:0000313" key="9">
    <source>
        <dbReference type="EMBL" id="KIL49947.1"/>
    </source>
</evidence>
<comment type="similarity">
    <text evidence="6">Belongs to the bacillales FliT family.</text>
</comment>
<accession>A0A0C2VM09</accession>
<name>A0A0C2VM09_9BACL</name>
<dbReference type="OrthoDB" id="2353131at2"/>
<reference evidence="9 10" key="1">
    <citation type="submission" date="2015-01" db="EMBL/GenBank/DDBJ databases">
        <title>Genome sequencing of Jeotgalibacillus soli.</title>
        <authorList>
            <person name="Goh K.M."/>
            <person name="Chan K.-G."/>
            <person name="Yaakop A.S."/>
            <person name="Ee R."/>
            <person name="Gan H.M."/>
            <person name="Chan C.S."/>
        </authorList>
    </citation>
    <scope>NUCLEOTIDE SEQUENCE [LARGE SCALE GENOMIC DNA]</scope>
    <source>
        <strain evidence="9 10">P9</strain>
    </source>
</reference>
<dbReference type="AlphaFoldDB" id="A0A0C2VM09"/>
<evidence type="ECO:0000256" key="3">
    <source>
        <dbReference type="ARBA" id="ARBA00022795"/>
    </source>
</evidence>
<dbReference type="Pfam" id="PF05400">
    <property type="entry name" value="FliT"/>
    <property type="match status" value="1"/>
</dbReference>
<evidence type="ECO:0000313" key="10">
    <source>
        <dbReference type="Proteomes" id="UP000031938"/>
    </source>
</evidence>
<organism evidence="9 10">
    <name type="scientific">Jeotgalibacillus soli</name>
    <dbReference type="NCBI Taxonomy" id="889306"/>
    <lineage>
        <taxon>Bacteria</taxon>
        <taxon>Bacillati</taxon>
        <taxon>Bacillota</taxon>
        <taxon>Bacilli</taxon>
        <taxon>Bacillales</taxon>
        <taxon>Caryophanaceae</taxon>
        <taxon>Jeotgalibacillus</taxon>
    </lineage>
</organism>
<keyword evidence="10" id="KW-1185">Reference proteome</keyword>
<keyword evidence="2" id="KW-0963">Cytoplasm</keyword>
<keyword evidence="4" id="KW-0143">Chaperone</keyword>
<evidence type="ECO:0000256" key="5">
    <source>
        <dbReference type="ARBA" id="ARBA00093765"/>
    </source>
</evidence>
<protein>
    <recommendedName>
        <fullName evidence="7">Flagellar protein FliT</fullName>
    </recommendedName>
</protein>
<dbReference type="STRING" id="889306.KP78_14150"/>
<dbReference type="RefSeq" id="WP_131272604.1">
    <property type="nucleotide sequence ID" value="NZ_JXRP01000009.1"/>
</dbReference>
<gene>
    <name evidence="9" type="ORF">KP78_14150</name>
</gene>
<sequence>MHQQFLYYANDEAQSAKREDVIARIDRFHQARELLLKKLNPPKTDEEHTIVKRIFQLNETITHFIQQSFNDVKKDIQLQNKKKKHTNQYSDPYARHRGTDGAFYDKRK</sequence>
<comment type="caution">
    <text evidence="9">The sequence shown here is derived from an EMBL/GenBank/DDBJ whole genome shotgun (WGS) entry which is preliminary data.</text>
</comment>
<evidence type="ECO:0000256" key="6">
    <source>
        <dbReference type="ARBA" id="ARBA00093785"/>
    </source>
</evidence>
<dbReference type="InterPro" id="IPR008622">
    <property type="entry name" value="FliT"/>
</dbReference>
<keyword evidence="3" id="KW-1005">Bacterial flagellum biogenesis</keyword>
<evidence type="ECO:0000256" key="7">
    <source>
        <dbReference type="ARBA" id="ARBA00093797"/>
    </source>
</evidence>
<proteinExistence type="inferred from homology"/>
<dbReference type="EMBL" id="JXRP01000009">
    <property type="protein sequence ID" value="KIL49947.1"/>
    <property type="molecule type" value="Genomic_DNA"/>
</dbReference>
<evidence type="ECO:0000256" key="1">
    <source>
        <dbReference type="ARBA" id="ARBA00004514"/>
    </source>
</evidence>